<protein>
    <submittedName>
        <fullName evidence="2">Uncharacterized protein</fullName>
    </submittedName>
</protein>
<dbReference type="Proteomes" id="UP001497623">
    <property type="component" value="Unassembled WGS sequence"/>
</dbReference>
<dbReference type="InterPro" id="IPR006631">
    <property type="entry name" value="DM4_12"/>
</dbReference>
<feature type="region of interest" description="Disordered" evidence="1">
    <location>
        <begin position="47"/>
        <end position="68"/>
    </location>
</feature>
<dbReference type="Pfam" id="PF07841">
    <property type="entry name" value="DM4_12"/>
    <property type="match status" value="1"/>
</dbReference>
<feature type="compositionally biased region" description="Low complexity" evidence="1">
    <location>
        <begin position="54"/>
        <end position="68"/>
    </location>
</feature>
<evidence type="ECO:0000313" key="2">
    <source>
        <dbReference type="EMBL" id="CAL4124897.1"/>
    </source>
</evidence>
<organism evidence="2 3">
    <name type="scientific">Meganyctiphanes norvegica</name>
    <name type="common">Northern krill</name>
    <name type="synonym">Thysanopoda norvegica</name>
    <dbReference type="NCBI Taxonomy" id="48144"/>
    <lineage>
        <taxon>Eukaryota</taxon>
        <taxon>Metazoa</taxon>
        <taxon>Ecdysozoa</taxon>
        <taxon>Arthropoda</taxon>
        <taxon>Crustacea</taxon>
        <taxon>Multicrustacea</taxon>
        <taxon>Malacostraca</taxon>
        <taxon>Eumalacostraca</taxon>
        <taxon>Eucarida</taxon>
        <taxon>Euphausiacea</taxon>
        <taxon>Euphausiidae</taxon>
        <taxon>Meganyctiphanes</taxon>
    </lineage>
</organism>
<reference evidence="2 3" key="1">
    <citation type="submission" date="2024-05" db="EMBL/GenBank/DDBJ databases">
        <authorList>
            <person name="Wallberg A."/>
        </authorList>
    </citation>
    <scope>NUCLEOTIDE SEQUENCE [LARGE SCALE GENOMIC DNA]</scope>
</reference>
<evidence type="ECO:0000256" key="1">
    <source>
        <dbReference type="SAM" id="MobiDB-lite"/>
    </source>
</evidence>
<dbReference type="EMBL" id="CAXKWB010023150">
    <property type="protein sequence ID" value="CAL4124897.1"/>
    <property type="molecule type" value="Genomic_DNA"/>
</dbReference>
<evidence type="ECO:0000313" key="3">
    <source>
        <dbReference type="Proteomes" id="UP001497623"/>
    </source>
</evidence>
<sequence>ASKKTALFTAGYGASGTGQAEEYDPYYYRPYYGSDYAYEPYYRRSSRAKRNVKSPVPSSSRGSSTFAGSHIPVSATPLPLSNGSEDQVYSAVAAMDVDGCGMRFICELQQMPLHQLQGEERMLLQVFGSPNVPSYEDLQTPKGVYLYAAWVGASGQRTCEQVFNKCKVSGRDMLLALRKDEALLEEQIVPQYLQQEFSPPQYQIDGLAIKTSKDSQVSYEDEIPVKYSVYNQKKFVKG</sequence>
<name>A0AAV2RJA3_MEGNR</name>
<keyword evidence="3" id="KW-1185">Reference proteome</keyword>
<proteinExistence type="predicted"/>
<gene>
    <name evidence="2" type="ORF">MNOR_LOCUS24855</name>
</gene>
<dbReference type="AlphaFoldDB" id="A0AAV2RJA3"/>
<comment type="caution">
    <text evidence="2">The sequence shown here is derived from an EMBL/GenBank/DDBJ whole genome shotgun (WGS) entry which is preliminary data.</text>
</comment>
<feature type="non-terminal residue" evidence="2">
    <location>
        <position position="1"/>
    </location>
</feature>
<accession>A0AAV2RJA3</accession>